<dbReference type="InterPro" id="IPR015943">
    <property type="entry name" value="WD40/YVTN_repeat-like_dom_sf"/>
</dbReference>
<evidence type="ECO:0000256" key="2">
    <source>
        <dbReference type="ARBA" id="ARBA00022737"/>
    </source>
</evidence>
<dbReference type="SUPFAM" id="SSF50978">
    <property type="entry name" value="WD40 repeat-like"/>
    <property type="match status" value="1"/>
</dbReference>
<evidence type="ECO:0000313" key="4">
    <source>
        <dbReference type="EMBL" id="KAL3311262.1"/>
    </source>
</evidence>
<dbReference type="Proteomes" id="UP001626550">
    <property type="component" value="Unassembled WGS sequence"/>
</dbReference>
<reference evidence="4 5" key="1">
    <citation type="submission" date="2024-11" db="EMBL/GenBank/DDBJ databases">
        <title>Adaptive evolution of stress response genes in parasites aligns with host niche diversity.</title>
        <authorList>
            <person name="Hahn C."/>
            <person name="Resl P."/>
        </authorList>
    </citation>
    <scope>NUCLEOTIDE SEQUENCE [LARGE SCALE GENOMIC DNA]</scope>
    <source>
        <strain evidence="4">EGGRZ-B1_66</strain>
        <tissue evidence="4">Body</tissue>
    </source>
</reference>
<keyword evidence="5" id="KW-1185">Reference proteome</keyword>
<feature type="repeat" description="WD" evidence="3">
    <location>
        <begin position="170"/>
        <end position="202"/>
    </location>
</feature>
<feature type="repeat" description="WD" evidence="3">
    <location>
        <begin position="77"/>
        <end position="118"/>
    </location>
</feature>
<dbReference type="InterPro" id="IPR020472">
    <property type="entry name" value="WD40_PAC1"/>
</dbReference>
<organism evidence="4 5">
    <name type="scientific">Cichlidogyrus casuarinus</name>
    <dbReference type="NCBI Taxonomy" id="1844966"/>
    <lineage>
        <taxon>Eukaryota</taxon>
        <taxon>Metazoa</taxon>
        <taxon>Spiralia</taxon>
        <taxon>Lophotrochozoa</taxon>
        <taxon>Platyhelminthes</taxon>
        <taxon>Monogenea</taxon>
        <taxon>Monopisthocotylea</taxon>
        <taxon>Dactylogyridea</taxon>
        <taxon>Ancyrocephalidae</taxon>
        <taxon>Cichlidogyrus</taxon>
    </lineage>
</organism>
<protein>
    <submittedName>
        <fullName evidence="4">WD repeat-containing protein 48</fullName>
    </submittedName>
</protein>
<dbReference type="EMBL" id="JBJKFK010002332">
    <property type="protein sequence ID" value="KAL3311262.1"/>
    <property type="molecule type" value="Genomic_DNA"/>
</dbReference>
<dbReference type="PANTHER" id="PTHR19862">
    <property type="entry name" value="WD REPEAT-CONTAINING PROTEIN 48"/>
    <property type="match status" value="1"/>
</dbReference>
<dbReference type="FunFam" id="2.130.10.10:FF:000543">
    <property type="entry name" value="WD repeat-containing protein 48 homolog"/>
    <property type="match status" value="1"/>
</dbReference>
<evidence type="ECO:0000313" key="5">
    <source>
        <dbReference type="Proteomes" id="UP001626550"/>
    </source>
</evidence>
<dbReference type="AlphaFoldDB" id="A0ABD2PWV0"/>
<dbReference type="PANTHER" id="PTHR19862:SF14">
    <property type="entry name" value="WD REPEAT-CONTAINING PROTEIN 48"/>
    <property type="match status" value="1"/>
</dbReference>
<accession>A0ABD2PWV0</accession>
<dbReference type="InterPro" id="IPR001680">
    <property type="entry name" value="WD40_rpt"/>
</dbReference>
<name>A0ABD2PWV0_9PLAT</name>
<sequence>MDHYSWLSQKMRSSLGQNKKRVQVSFMIRDEVEPLNRFGVNSLQLDTFCNRLYTAGRDSIIRIWNLNEAQDPYYQSMEHHSDWVNDIVLCCDGRNLISASNDTTVKVWNAQKGFCMSTLRTHKDYVRVLAYAKDQERVASAGLDHTIFLWDVNTLTALTTTNNTVITSSLSDKKDSIYSLAMNNSGTVIVAGSPDRLIRVWDPRTCQRPLHLQGHQDNVRALLVNQDGDEIISGSSDGTIKIWSLGMQRCRETIRVHYQGVWTLQVNSSWTEVYSGGKDKTIQMTDLRNPQKSCQVATETSSIVKLLLVEHNNETRIWASTWNTHVNCWPVRTKDVNLVPELMPELPDRRRSYYGGWDMEFQPPNRAAISESQVTRPDFVIPGGSQILQCHICSDKRHLVTKDAEGNVTLYDVLNATIVKELGPVDFEEEIKNRTKMIYVPNWFSVDLKCGMPTIILDESDAHMAWITVREAGLANLDDNPDNKINYGLMLLQTLFYSWFHRVDCDSLSNPQPPEIQRLNIPLHTAVILSEGIRRALVRFVLRDAFAPTEQLALNEQIPDWVLVQQPKVSKLPFYVVLHSRDSAKPR</sequence>
<comment type="caution">
    <text evidence="4">The sequence shown here is derived from an EMBL/GenBank/DDBJ whole genome shotgun (WGS) entry which is preliminary data.</text>
</comment>
<feature type="non-terminal residue" evidence="4">
    <location>
        <position position="587"/>
    </location>
</feature>
<evidence type="ECO:0000256" key="1">
    <source>
        <dbReference type="ARBA" id="ARBA00022574"/>
    </source>
</evidence>
<dbReference type="Gene3D" id="2.130.10.10">
    <property type="entry name" value="YVTN repeat-like/Quinoprotein amine dehydrogenase"/>
    <property type="match status" value="2"/>
</dbReference>
<dbReference type="PROSITE" id="PS00678">
    <property type="entry name" value="WD_REPEATS_1"/>
    <property type="match status" value="1"/>
</dbReference>
<feature type="repeat" description="WD" evidence="3">
    <location>
        <begin position="212"/>
        <end position="253"/>
    </location>
</feature>
<feature type="repeat" description="WD" evidence="3">
    <location>
        <begin position="119"/>
        <end position="160"/>
    </location>
</feature>
<dbReference type="PRINTS" id="PR00320">
    <property type="entry name" value="GPROTEINBRPT"/>
</dbReference>
<dbReference type="PROSITE" id="PS50294">
    <property type="entry name" value="WD_REPEATS_REGION"/>
    <property type="match status" value="4"/>
</dbReference>
<dbReference type="SMART" id="SM00320">
    <property type="entry name" value="WD40"/>
    <property type="match status" value="7"/>
</dbReference>
<gene>
    <name evidence="4" type="primary">WDR48</name>
    <name evidence="4" type="ORF">Ciccas_010156</name>
</gene>
<keyword evidence="1 3" id="KW-0853">WD repeat</keyword>
<dbReference type="CDD" id="cd00200">
    <property type="entry name" value="WD40"/>
    <property type="match status" value="1"/>
</dbReference>
<dbReference type="InterPro" id="IPR051246">
    <property type="entry name" value="WDR48"/>
</dbReference>
<dbReference type="InterPro" id="IPR036322">
    <property type="entry name" value="WD40_repeat_dom_sf"/>
</dbReference>
<dbReference type="InterPro" id="IPR019775">
    <property type="entry name" value="WD40_repeat_CS"/>
</dbReference>
<dbReference type="PROSITE" id="PS50082">
    <property type="entry name" value="WD_REPEATS_2"/>
    <property type="match status" value="4"/>
</dbReference>
<dbReference type="Pfam" id="PF00400">
    <property type="entry name" value="WD40"/>
    <property type="match status" value="5"/>
</dbReference>
<proteinExistence type="predicted"/>
<keyword evidence="2" id="KW-0677">Repeat</keyword>
<evidence type="ECO:0000256" key="3">
    <source>
        <dbReference type="PROSITE-ProRule" id="PRU00221"/>
    </source>
</evidence>